<evidence type="ECO:0000256" key="5">
    <source>
        <dbReference type="ARBA" id="ARBA00022679"/>
    </source>
</evidence>
<dbReference type="InterPro" id="IPR036643">
    <property type="entry name" value="RNApol_insert_sf"/>
</dbReference>
<dbReference type="InterPro" id="IPR036603">
    <property type="entry name" value="RBP11-like"/>
</dbReference>
<organism evidence="13 14">
    <name type="scientific">Candidatus Magasanikbacteria bacterium GW2011_GWC2_37_14</name>
    <dbReference type="NCBI Taxonomy" id="1619046"/>
    <lineage>
        <taxon>Bacteria</taxon>
        <taxon>Candidatus Magasanikiibacteriota</taxon>
    </lineage>
</organism>
<dbReference type="SMART" id="SM00662">
    <property type="entry name" value="RPOLD"/>
    <property type="match status" value="1"/>
</dbReference>
<proteinExistence type="inferred from homology"/>
<evidence type="ECO:0000313" key="14">
    <source>
        <dbReference type="Proteomes" id="UP000034849"/>
    </source>
</evidence>
<dbReference type="PATRIC" id="fig|1619046.3.peg.9"/>
<dbReference type="InterPro" id="IPR011773">
    <property type="entry name" value="DNA-dir_RpoA"/>
</dbReference>
<keyword evidence="6" id="KW-0548">Nucleotidyltransferase</keyword>
<dbReference type="CDD" id="cd06928">
    <property type="entry name" value="RNAP_alpha_NTD"/>
    <property type="match status" value="1"/>
</dbReference>
<evidence type="ECO:0000256" key="3">
    <source>
        <dbReference type="ARBA" id="ARBA00015972"/>
    </source>
</evidence>
<dbReference type="SUPFAM" id="SSF55257">
    <property type="entry name" value="RBP11-like subunits of RNA polymerase"/>
    <property type="match status" value="1"/>
</dbReference>
<dbReference type="EC" id="2.7.7.6" evidence="2"/>
<evidence type="ECO:0000256" key="9">
    <source>
        <dbReference type="ARBA" id="ARBA00033070"/>
    </source>
</evidence>
<dbReference type="Pfam" id="PF01193">
    <property type="entry name" value="RNA_pol_L"/>
    <property type="match status" value="1"/>
</dbReference>
<evidence type="ECO:0000256" key="7">
    <source>
        <dbReference type="ARBA" id="ARBA00023163"/>
    </source>
</evidence>
<dbReference type="Gene3D" id="3.30.1360.10">
    <property type="entry name" value="RNA polymerase, RBP11-like subunit"/>
    <property type="match status" value="1"/>
</dbReference>
<dbReference type="SUPFAM" id="SSF56553">
    <property type="entry name" value="Insert subdomain of RNA polymerase alpha subunit"/>
    <property type="match status" value="1"/>
</dbReference>
<dbReference type="GO" id="GO:0003899">
    <property type="term" value="F:DNA-directed RNA polymerase activity"/>
    <property type="evidence" value="ECO:0007669"/>
    <property type="project" value="UniProtKB-EC"/>
</dbReference>
<accession>A0A0G0GAN5</accession>
<comment type="similarity">
    <text evidence="1">Belongs to the RNA polymerase alpha chain family.</text>
</comment>
<evidence type="ECO:0000256" key="2">
    <source>
        <dbReference type="ARBA" id="ARBA00012418"/>
    </source>
</evidence>
<evidence type="ECO:0000256" key="1">
    <source>
        <dbReference type="ARBA" id="ARBA00007123"/>
    </source>
</evidence>
<gene>
    <name evidence="13" type="ORF">US42_C0001G0009</name>
</gene>
<dbReference type="InterPro" id="IPR011262">
    <property type="entry name" value="DNA-dir_RNA_pol_insert"/>
</dbReference>
<dbReference type="NCBIfam" id="TIGR02027">
    <property type="entry name" value="rpoA"/>
    <property type="match status" value="1"/>
</dbReference>
<evidence type="ECO:0000256" key="10">
    <source>
        <dbReference type="ARBA" id="ARBA00048552"/>
    </source>
</evidence>
<evidence type="ECO:0000256" key="4">
    <source>
        <dbReference type="ARBA" id="ARBA00022478"/>
    </source>
</evidence>
<dbReference type="GO" id="GO:0005737">
    <property type="term" value="C:cytoplasm"/>
    <property type="evidence" value="ECO:0007669"/>
    <property type="project" value="UniProtKB-ARBA"/>
</dbReference>
<keyword evidence="7" id="KW-0804">Transcription</keyword>
<evidence type="ECO:0000313" key="13">
    <source>
        <dbReference type="EMBL" id="KKQ28158.1"/>
    </source>
</evidence>
<evidence type="ECO:0000256" key="8">
    <source>
        <dbReference type="ARBA" id="ARBA00032524"/>
    </source>
</evidence>
<name>A0A0G0GAN5_9BACT</name>
<keyword evidence="5" id="KW-0808">Transferase</keyword>
<comment type="caution">
    <text evidence="13">The sequence shown here is derived from an EMBL/GenBank/DDBJ whole genome shotgun (WGS) entry which is preliminary data.</text>
</comment>
<dbReference type="Proteomes" id="UP000034849">
    <property type="component" value="Unassembled WGS sequence"/>
</dbReference>
<dbReference type="Pfam" id="PF01000">
    <property type="entry name" value="RNA_pol_A_bac"/>
    <property type="match status" value="1"/>
</dbReference>
<dbReference type="GO" id="GO:0006351">
    <property type="term" value="P:DNA-templated transcription"/>
    <property type="evidence" value="ECO:0007669"/>
    <property type="project" value="InterPro"/>
</dbReference>
<dbReference type="FunFam" id="2.170.120.12:FF:000001">
    <property type="entry name" value="DNA-directed RNA polymerase subunit alpha"/>
    <property type="match status" value="1"/>
</dbReference>
<dbReference type="GO" id="GO:0046983">
    <property type="term" value="F:protein dimerization activity"/>
    <property type="evidence" value="ECO:0007669"/>
    <property type="project" value="InterPro"/>
</dbReference>
<dbReference type="STRING" id="1619046.US42_C0001G0009"/>
<reference evidence="13 14" key="1">
    <citation type="journal article" date="2015" name="Nature">
        <title>rRNA introns, odd ribosomes, and small enigmatic genomes across a large radiation of phyla.</title>
        <authorList>
            <person name="Brown C.T."/>
            <person name="Hug L.A."/>
            <person name="Thomas B.C."/>
            <person name="Sharon I."/>
            <person name="Castelle C.J."/>
            <person name="Singh A."/>
            <person name="Wilkins M.J."/>
            <person name="Williams K.H."/>
            <person name="Banfield J.F."/>
        </authorList>
    </citation>
    <scope>NUCLEOTIDE SEQUENCE [LARGE SCALE GENOMIC DNA]</scope>
</reference>
<evidence type="ECO:0000256" key="11">
    <source>
        <dbReference type="SAM" id="MobiDB-lite"/>
    </source>
</evidence>
<dbReference type="GO" id="GO:0003677">
    <property type="term" value="F:DNA binding"/>
    <property type="evidence" value="ECO:0007669"/>
    <property type="project" value="InterPro"/>
</dbReference>
<comment type="catalytic activity">
    <reaction evidence="10">
        <text>RNA(n) + a ribonucleoside 5'-triphosphate = RNA(n+1) + diphosphate</text>
        <dbReference type="Rhea" id="RHEA:21248"/>
        <dbReference type="Rhea" id="RHEA-COMP:14527"/>
        <dbReference type="Rhea" id="RHEA-COMP:17342"/>
        <dbReference type="ChEBI" id="CHEBI:33019"/>
        <dbReference type="ChEBI" id="CHEBI:61557"/>
        <dbReference type="ChEBI" id="CHEBI:140395"/>
        <dbReference type="EC" id="2.7.7.6"/>
    </reaction>
</comment>
<dbReference type="GO" id="GO:0000428">
    <property type="term" value="C:DNA-directed RNA polymerase complex"/>
    <property type="evidence" value="ECO:0007669"/>
    <property type="project" value="UniProtKB-KW"/>
</dbReference>
<feature type="region of interest" description="Disordered" evidence="11">
    <location>
        <begin position="241"/>
        <end position="284"/>
    </location>
</feature>
<feature type="compositionally biased region" description="Basic and acidic residues" evidence="11">
    <location>
        <begin position="241"/>
        <end position="277"/>
    </location>
</feature>
<evidence type="ECO:0000259" key="12">
    <source>
        <dbReference type="SMART" id="SM00662"/>
    </source>
</evidence>
<keyword evidence="4 13" id="KW-0240">DNA-directed RNA polymerase</keyword>
<evidence type="ECO:0000256" key="6">
    <source>
        <dbReference type="ARBA" id="ARBA00022695"/>
    </source>
</evidence>
<dbReference type="InterPro" id="IPR011263">
    <property type="entry name" value="DNA-dir_RNA_pol_RpoA/D/Rpb3"/>
</dbReference>
<sequence>MEDILLPTTVEFVEGDNVNVGKVVITPCHQGYGTTLGNALRRVLLSSLPGAAVEAVKVSGVVHEFSAIEGVQEDMIALILNLKQLAVRSFSTEPVTLSLHKKGKGVVTAADFGKNSDVEIVNPDLKLFTVTADSAKIDLEIIVGSGRGYKPVEEKSSKSLDLGTVLIDSLYSPIRDIGYNVELTRVGDVTDYEKLTLNIETNGTITPHEAVSQATRILMDHFALLLDVAETGIENKKEELVEVTEEKTETEVDNEEKKVEKKVKEKKAEKKVKEKKAVSKKATK</sequence>
<dbReference type="AlphaFoldDB" id="A0A0G0GAN5"/>
<feature type="domain" description="DNA-directed RNA polymerase RpoA/D/Rpb3-type" evidence="12">
    <location>
        <begin position="20"/>
        <end position="228"/>
    </location>
</feature>
<protein>
    <recommendedName>
        <fullName evidence="3">DNA-directed RNA polymerase subunit alpha</fullName>
        <ecNumber evidence="2">2.7.7.6</ecNumber>
    </recommendedName>
    <alternativeName>
        <fullName evidence="9">RNA polymerase subunit alpha</fullName>
    </alternativeName>
    <alternativeName>
        <fullName evidence="8">Transcriptase subunit alpha</fullName>
    </alternativeName>
</protein>
<dbReference type="EMBL" id="LBSX01000001">
    <property type="protein sequence ID" value="KKQ28158.1"/>
    <property type="molecule type" value="Genomic_DNA"/>
</dbReference>
<dbReference type="Gene3D" id="2.170.120.12">
    <property type="entry name" value="DNA-directed RNA polymerase, insert domain"/>
    <property type="match status" value="1"/>
</dbReference>